<dbReference type="SUPFAM" id="SSF52058">
    <property type="entry name" value="L domain-like"/>
    <property type="match status" value="1"/>
</dbReference>
<dbReference type="SMART" id="SM00369">
    <property type="entry name" value="LRR_TYP"/>
    <property type="match status" value="8"/>
</dbReference>
<gene>
    <name evidence="4" type="ORF">BDV40DRAFT_300548</name>
</gene>
<dbReference type="Pfam" id="PF12799">
    <property type="entry name" value="LRR_4"/>
    <property type="match status" value="1"/>
</dbReference>
<evidence type="ECO:0000256" key="2">
    <source>
        <dbReference type="ARBA" id="ARBA00022737"/>
    </source>
</evidence>
<keyword evidence="1" id="KW-0433">Leucine-rich repeat</keyword>
<feature type="compositionally biased region" description="Basic and acidic residues" evidence="3">
    <location>
        <begin position="839"/>
        <end position="863"/>
    </location>
</feature>
<feature type="compositionally biased region" description="Basic residues" evidence="3">
    <location>
        <begin position="608"/>
        <end position="619"/>
    </location>
</feature>
<dbReference type="Pfam" id="PF13855">
    <property type="entry name" value="LRR_8"/>
    <property type="match status" value="1"/>
</dbReference>
<feature type="compositionally biased region" description="Basic and acidic residues" evidence="3">
    <location>
        <begin position="195"/>
        <end position="210"/>
    </location>
</feature>
<dbReference type="InterPro" id="IPR032675">
    <property type="entry name" value="LRR_dom_sf"/>
</dbReference>
<feature type="region of interest" description="Disordered" evidence="3">
    <location>
        <begin position="814"/>
        <end position="865"/>
    </location>
</feature>
<feature type="compositionally biased region" description="Polar residues" evidence="3">
    <location>
        <begin position="1195"/>
        <end position="1214"/>
    </location>
</feature>
<feature type="compositionally biased region" description="Basic and acidic residues" evidence="3">
    <location>
        <begin position="99"/>
        <end position="108"/>
    </location>
</feature>
<reference evidence="4 5" key="1">
    <citation type="submission" date="2019-04" db="EMBL/GenBank/DDBJ databases">
        <title>Friends and foes A comparative genomics study of 23 Aspergillus species from section Flavi.</title>
        <authorList>
            <consortium name="DOE Joint Genome Institute"/>
            <person name="Kjaerbolling I."/>
            <person name="Vesth T."/>
            <person name="Frisvad J.C."/>
            <person name="Nybo J.L."/>
            <person name="Theobald S."/>
            <person name="Kildgaard S."/>
            <person name="Isbrandt T."/>
            <person name="Kuo A."/>
            <person name="Sato A."/>
            <person name="Lyhne E.K."/>
            <person name="Kogle M.E."/>
            <person name="Wiebenga A."/>
            <person name="Kun R.S."/>
            <person name="Lubbers R.J."/>
            <person name="Makela M.R."/>
            <person name="Barry K."/>
            <person name="Chovatia M."/>
            <person name="Clum A."/>
            <person name="Daum C."/>
            <person name="Haridas S."/>
            <person name="He G."/>
            <person name="LaButti K."/>
            <person name="Lipzen A."/>
            <person name="Mondo S."/>
            <person name="Riley R."/>
            <person name="Salamov A."/>
            <person name="Simmons B.A."/>
            <person name="Magnuson J.K."/>
            <person name="Henrissat B."/>
            <person name="Mortensen U.H."/>
            <person name="Larsen T.O."/>
            <person name="Devries R.P."/>
            <person name="Grigoriev I.V."/>
            <person name="Machida M."/>
            <person name="Baker S.E."/>
            <person name="Andersen M.R."/>
        </authorList>
    </citation>
    <scope>NUCLEOTIDE SEQUENCE [LARGE SCALE GENOMIC DNA]</scope>
    <source>
        <strain evidence="4 5">CBS 117626</strain>
    </source>
</reference>
<feature type="compositionally biased region" description="Basic and acidic residues" evidence="3">
    <location>
        <begin position="532"/>
        <end position="563"/>
    </location>
</feature>
<feature type="compositionally biased region" description="Basic and acidic residues" evidence="3">
    <location>
        <begin position="57"/>
        <end position="67"/>
    </location>
</feature>
<feature type="compositionally biased region" description="Basic and acidic residues" evidence="3">
    <location>
        <begin position="723"/>
        <end position="736"/>
    </location>
</feature>
<feature type="compositionally biased region" description="Basic and acidic residues" evidence="3">
    <location>
        <begin position="1014"/>
        <end position="1034"/>
    </location>
</feature>
<feature type="compositionally biased region" description="Low complexity" evidence="3">
    <location>
        <begin position="134"/>
        <end position="145"/>
    </location>
</feature>
<dbReference type="EMBL" id="ML738631">
    <property type="protein sequence ID" value="KAE8162203.1"/>
    <property type="molecule type" value="Genomic_DNA"/>
</dbReference>
<feature type="region of interest" description="Disordered" evidence="3">
    <location>
        <begin position="1014"/>
        <end position="1136"/>
    </location>
</feature>
<evidence type="ECO:0000313" key="5">
    <source>
        <dbReference type="Proteomes" id="UP000326950"/>
    </source>
</evidence>
<feature type="region of interest" description="Disordered" evidence="3">
    <location>
        <begin position="723"/>
        <end position="768"/>
    </location>
</feature>
<keyword evidence="5" id="KW-1185">Reference proteome</keyword>
<evidence type="ECO:0000256" key="3">
    <source>
        <dbReference type="SAM" id="MobiDB-lite"/>
    </source>
</evidence>
<feature type="region of interest" description="Disordered" evidence="3">
    <location>
        <begin position="925"/>
        <end position="951"/>
    </location>
</feature>
<dbReference type="GO" id="GO:0031028">
    <property type="term" value="P:septation initiation signaling"/>
    <property type="evidence" value="ECO:0007669"/>
    <property type="project" value="TreeGrafter"/>
</dbReference>
<dbReference type="GO" id="GO:1902412">
    <property type="term" value="P:regulation of mitotic cytokinesis"/>
    <property type="evidence" value="ECO:0007669"/>
    <property type="project" value="TreeGrafter"/>
</dbReference>
<feature type="compositionally biased region" description="Polar residues" evidence="3">
    <location>
        <begin position="285"/>
        <end position="297"/>
    </location>
</feature>
<feature type="compositionally biased region" description="Basic and acidic residues" evidence="3">
    <location>
        <begin position="620"/>
        <end position="629"/>
    </location>
</feature>
<protein>
    <recommendedName>
        <fullName evidence="6">Leucine-rich repeat protein</fullName>
    </recommendedName>
</protein>
<feature type="region of interest" description="Disordered" evidence="3">
    <location>
        <begin position="447"/>
        <end position="492"/>
    </location>
</feature>
<proteinExistence type="predicted"/>
<dbReference type="PANTHER" id="PTHR47566">
    <property type="match status" value="1"/>
</dbReference>
<dbReference type="GO" id="GO:0061499">
    <property type="term" value="C:outer plaque of mitotic spindle pole body"/>
    <property type="evidence" value="ECO:0007669"/>
    <property type="project" value="TreeGrafter"/>
</dbReference>
<dbReference type="InterPro" id="IPR052574">
    <property type="entry name" value="CDIRP"/>
</dbReference>
<feature type="compositionally biased region" description="Polar residues" evidence="3">
    <location>
        <begin position="251"/>
        <end position="272"/>
    </location>
</feature>
<feature type="compositionally biased region" description="Basic and acidic residues" evidence="3">
    <location>
        <begin position="152"/>
        <end position="165"/>
    </location>
</feature>
<feature type="compositionally biased region" description="Acidic residues" evidence="3">
    <location>
        <begin position="518"/>
        <end position="527"/>
    </location>
</feature>
<sequence length="1843" mass="204949">MSNQPWLDNLSDDWVPVPGTPTSPAPTRSTNHSRRTSLQSLQGLPSSPSRIPVPTRRSIEPSSAEKKKVSRPCHFVRREPPTPKTPRTPKTPSKLRSPAPDKTKKTPKPDLPSARRQKPAMDTRSPLRSVSNASTQSGQQSTVQVKPKKGKAKDGTPEWRKRLVRGEIPAGEQRDLFAPIGLEGVFKPPTPGSEKTQHEAIPKMKQRDDLWDFGNPSDKDPGTSPQMPSQAQSNVDNDAQNASNDEDRLLGSSSPLRVNANPSDSPEGSPNATLEMAKDPEEPPSNLNDGSFATQDDAQMRSATGLEDLRNEGITPITFSRANTVEGNATSEVIRSALKQVTSKLQKLSLPPYERPNSRASDSILLNQQTEFTIDLPPEEDIFDVTSHSLPQDLSMGTLDYRGRGPFGNLRREQHPNESSFHKHQLSPPTFTSQRLSPIFSANSRIRSSPPFYNRTNPILDPPTLPRPSSAHVKAPMLGDDKSEVMPSSGSPLKLFGNHDTFTNNRLLRRMSQFEETFGDLSEEDEPASPSEEARRKGESRSFLSARHDMLGENSIRRVERPRSRNTANSRLSRFGDGQLDNFDFADTSPYEPKLLSSDAPDGELRPLSRRRRYLRRPSHRESGHRSEPNSHNSTSKSSNINRGYNASKDQDLIAPTNPEEEEPEWNPGSPAKDPNPKRRRTFLRSHIITGDDQEEAEIFNQPIDNLSLLQRSLMQHGLRYDSDGLLRPQSSDRPRTPTPGQTRGSIRKRSSPSKNEPDVVYNEEYSPPETNVPMVKVTGVHEEIRKGSITTQDFLNEATKIMDIIRAKGRNVGGLSSVEESEAEDKNESECYEDESTREEFSRPPSREGVDMRKLREQKETNPRILSHLKKFQEHDDLELRDNASVTSLSFDDQQDSPSQVDNGKQHVLQDDGAAINQVFENMQPEDDVFEQRERKSSAPTSGEDDDLPDLLTFNTQISAKSLSARSVPTGSSQSSHAKGVLSSDIVSHLIPEQVNGLTYDRHRHQWIREKSEVSFEKPKGEDSEDDPFRDIPDLSVDELQEMMRMQNSPSPERTGDSVLSEDANGQSPLSRKTGSPSSVVRPGTKDGEPSVAASSLQSKATRSTSSIPHSATRVTSWGSNPQGNGVSSSEVEHEIQLHEGRLSKPPRHQMDGKQQARVVTISFSSPLVSQIAYSDNESPSKLRKAQLAGSGQGPQTAVNDTHTSEQASSHHAISTIHEANEEQGDRLSLVRRGNDALSTPLKSLPENSLMCLRDMDHDTNYSFHLSPLPDFTVHQIDPSLQLELSYVAQRTHPKSLRQVHGTFALATEQLVKHITEAEPFEPYWEHVRRLVLRHKGLITLHKLSDFCPRLEDLDVSNNSIGQLSGVPPSLRSLRISHNCLSNLTAWGHLVNLQYLDVSGNELESLDGFSSLIHLRELKAEDNNIRNIEGIFELDGLLSLKLRNNSLTTVDFEDSELVRLEQLDISHNQLMSVQNIESLSALSNLDLSFNQLARVAPSAPMRYLSSLRLSSNQLHSLDVTAFPSLTLLYLDHNYLFTVSGLEHCAGLDVFSAREQMNTGDHNGGFFDVDLGLVKDVRKVFLSCNKLSLQCLSPSNPLSGLQLLDVASCSIQNLPADFALSFPNVRVLNLNFNSLAGINELAGLNCLSRLTIASNCIVRLRRLCQVLSRIGRTNKNRASTLQKVDVRGNPLTVRFYPPAVTGNGRAGDAKDLRIEDEPSQREQAGLDIQSVLAEVRHAESLKRSLVDEKDDDPITERDIEINDPYTLPPADPQADQKYLSHLDEPTRLRRRVFELMLYAGTGGSLKLLDGLQLRPTLEPGSDMDHAWNKLEKLGVLKRKAITG</sequence>
<feature type="region of interest" description="Disordered" evidence="3">
    <location>
        <begin position="1181"/>
        <end position="1214"/>
    </location>
</feature>
<organism evidence="4 5">
    <name type="scientific">Aspergillus tamarii</name>
    <dbReference type="NCBI Taxonomy" id="41984"/>
    <lineage>
        <taxon>Eukaryota</taxon>
        <taxon>Fungi</taxon>
        <taxon>Dikarya</taxon>
        <taxon>Ascomycota</taxon>
        <taxon>Pezizomycotina</taxon>
        <taxon>Eurotiomycetes</taxon>
        <taxon>Eurotiomycetidae</taxon>
        <taxon>Eurotiales</taxon>
        <taxon>Aspergillaceae</taxon>
        <taxon>Aspergillus</taxon>
        <taxon>Aspergillus subgen. Circumdati</taxon>
    </lineage>
</organism>
<feature type="compositionally biased region" description="Polar residues" evidence="3">
    <location>
        <begin position="223"/>
        <end position="243"/>
    </location>
</feature>
<feature type="compositionally biased region" description="Polar residues" evidence="3">
    <location>
        <begin position="1094"/>
        <end position="1131"/>
    </location>
</feature>
<name>A0A5N6UUV0_ASPTM</name>
<dbReference type="InterPro" id="IPR025875">
    <property type="entry name" value="Leu-rich_rpt_4"/>
</dbReference>
<accession>A0A5N6UUV0</accession>
<feature type="compositionally biased region" description="Polar residues" evidence="3">
    <location>
        <begin position="1065"/>
        <end position="1080"/>
    </location>
</feature>
<evidence type="ECO:0008006" key="6">
    <source>
        <dbReference type="Google" id="ProtNLM"/>
    </source>
</evidence>
<dbReference type="InterPro" id="IPR003591">
    <property type="entry name" value="Leu-rich_rpt_typical-subtyp"/>
</dbReference>
<dbReference type="OrthoDB" id="7451790at2759"/>
<dbReference type="Proteomes" id="UP000326950">
    <property type="component" value="Unassembled WGS sequence"/>
</dbReference>
<dbReference type="PROSITE" id="PS51450">
    <property type="entry name" value="LRR"/>
    <property type="match status" value="5"/>
</dbReference>
<feature type="compositionally biased region" description="Polar residues" evidence="3">
    <location>
        <begin position="630"/>
        <end position="645"/>
    </location>
</feature>
<feature type="region of interest" description="Disordered" evidence="3">
    <location>
        <begin position="1"/>
        <end position="309"/>
    </location>
</feature>
<dbReference type="Gene3D" id="3.80.10.10">
    <property type="entry name" value="Ribonuclease Inhibitor"/>
    <property type="match status" value="1"/>
</dbReference>
<evidence type="ECO:0000313" key="4">
    <source>
        <dbReference type="EMBL" id="KAE8162203.1"/>
    </source>
</evidence>
<dbReference type="InterPro" id="IPR001611">
    <property type="entry name" value="Leu-rich_rpt"/>
</dbReference>
<dbReference type="PANTHER" id="PTHR47566:SF1">
    <property type="entry name" value="PROTEIN NUD1"/>
    <property type="match status" value="1"/>
</dbReference>
<evidence type="ECO:0000256" key="1">
    <source>
        <dbReference type="ARBA" id="ARBA00022614"/>
    </source>
</evidence>
<feature type="compositionally biased region" description="Low complexity" evidence="3">
    <location>
        <begin position="37"/>
        <end position="49"/>
    </location>
</feature>
<dbReference type="SMART" id="SM00365">
    <property type="entry name" value="LRR_SD22"/>
    <property type="match status" value="6"/>
</dbReference>
<feature type="region of interest" description="Disordered" evidence="3">
    <location>
        <begin position="518"/>
        <end position="679"/>
    </location>
</feature>
<dbReference type="GO" id="GO:0035591">
    <property type="term" value="F:signaling adaptor activity"/>
    <property type="evidence" value="ECO:0007669"/>
    <property type="project" value="TreeGrafter"/>
</dbReference>
<keyword evidence="2" id="KW-0677">Repeat</keyword>